<dbReference type="AlphaFoldDB" id="A0A0W0FS50"/>
<dbReference type="InterPro" id="IPR029058">
    <property type="entry name" value="AB_hydrolase_fold"/>
</dbReference>
<comment type="catalytic activity">
    <reaction evidence="4">
        <text>a monoacylglycerol + H2O = glycerol + a fatty acid + H(+)</text>
        <dbReference type="Rhea" id="RHEA:15245"/>
        <dbReference type="ChEBI" id="CHEBI:15377"/>
        <dbReference type="ChEBI" id="CHEBI:15378"/>
        <dbReference type="ChEBI" id="CHEBI:17408"/>
        <dbReference type="ChEBI" id="CHEBI:17754"/>
        <dbReference type="ChEBI" id="CHEBI:28868"/>
    </reaction>
</comment>
<feature type="chain" id="PRO_5006902049" description="Fungal lipase-type domain-containing protein" evidence="5">
    <location>
        <begin position="24"/>
        <end position="302"/>
    </location>
</feature>
<dbReference type="GO" id="GO:0006629">
    <property type="term" value="P:lipid metabolic process"/>
    <property type="evidence" value="ECO:0007669"/>
    <property type="project" value="InterPro"/>
</dbReference>
<comment type="similarity">
    <text evidence="2">Belongs to the AB hydrolase superfamily. Lipase family. Class 3 subfamily.</text>
</comment>
<evidence type="ECO:0000256" key="4">
    <source>
        <dbReference type="ARBA" id="ARBA00048461"/>
    </source>
</evidence>
<dbReference type="CDD" id="cd00519">
    <property type="entry name" value="Lipase_3"/>
    <property type="match status" value="1"/>
</dbReference>
<dbReference type="Proteomes" id="UP000054988">
    <property type="component" value="Unassembled WGS sequence"/>
</dbReference>
<dbReference type="EMBL" id="LATX01001701">
    <property type="protein sequence ID" value="KTB39199.1"/>
    <property type="molecule type" value="Genomic_DNA"/>
</dbReference>
<gene>
    <name evidence="7" type="ORF">WG66_8226</name>
</gene>
<keyword evidence="1" id="KW-1015">Disulfide bond</keyword>
<evidence type="ECO:0000313" key="7">
    <source>
        <dbReference type="EMBL" id="KTB39199.1"/>
    </source>
</evidence>
<keyword evidence="5" id="KW-0732">Signal</keyword>
<proteinExistence type="inferred from homology"/>
<name>A0A0W0FS50_MONRR</name>
<reference evidence="7 8" key="1">
    <citation type="submission" date="2015-12" db="EMBL/GenBank/DDBJ databases">
        <title>Draft genome sequence of Moniliophthora roreri, the causal agent of frosty pod rot of cacao.</title>
        <authorList>
            <person name="Aime M.C."/>
            <person name="Diaz-Valderrama J.R."/>
            <person name="Kijpornyongpan T."/>
            <person name="Phillips-Mora W."/>
        </authorList>
    </citation>
    <scope>NUCLEOTIDE SEQUENCE [LARGE SCALE GENOMIC DNA]</scope>
    <source>
        <strain evidence="7 8">MCA 2952</strain>
    </source>
</reference>
<comment type="caution">
    <text evidence="7">The sequence shown here is derived from an EMBL/GenBank/DDBJ whole genome shotgun (WGS) entry which is preliminary data.</text>
</comment>
<evidence type="ECO:0000256" key="3">
    <source>
        <dbReference type="ARBA" id="ARBA00047591"/>
    </source>
</evidence>
<evidence type="ECO:0000259" key="6">
    <source>
        <dbReference type="Pfam" id="PF01764"/>
    </source>
</evidence>
<feature type="signal peptide" evidence="5">
    <location>
        <begin position="1"/>
        <end position="23"/>
    </location>
</feature>
<evidence type="ECO:0000256" key="1">
    <source>
        <dbReference type="ARBA" id="ARBA00023157"/>
    </source>
</evidence>
<dbReference type="Gene3D" id="3.40.50.1820">
    <property type="entry name" value="alpha/beta hydrolase"/>
    <property type="match status" value="1"/>
</dbReference>
<dbReference type="InterPro" id="IPR002921">
    <property type="entry name" value="Fungal_lipase-type"/>
</dbReference>
<protein>
    <recommendedName>
        <fullName evidence="6">Fungal lipase-type domain-containing protein</fullName>
    </recommendedName>
</protein>
<dbReference type="PANTHER" id="PTHR45856">
    <property type="entry name" value="ALPHA/BETA-HYDROLASES SUPERFAMILY PROTEIN"/>
    <property type="match status" value="1"/>
</dbReference>
<dbReference type="InterPro" id="IPR051218">
    <property type="entry name" value="Sec_MonoDiacylglyc_Lipase"/>
</dbReference>
<sequence>MMSFDLLRSSVAVLALLASGAVASPAPVKRQSITALSAAQIASFKPYSFYASAAYCQPANTLAWNCGANCQANPTFKPIASGGDGGSVQFWYVGYDPTLKTVIVGHQGTDFSQIEAALTDADFFLDNLSTSLFPGVSSSVKAHDGFLNEHARTATTILSNVQKALTQNAATSVTVVGHSLGAALALLDAIYLPLHLPAGTTVKMIGYGMPRVGNDAFANYVDSHATVTHINNKKDIVPILPGRFLGFAHPNGEVHITEANAWDSCPGHDNTDKSCTVGDVPNIFVGSPGDHAGPYNGVNMGC</sequence>
<dbReference type="SUPFAM" id="SSF53474">
    <property type="entry name" value="alpha/beta-Hydrolases"/>
    <property type="match status" value="1"/>
</dbReference>
<evidence type="ECO:0000256" key="5">
    <source>
        <dbReference type="SAM" id="SignalP"/>
    </source>
</evidence>
<organism evidence="7 8">
    <name type="scientific">Moniliophthora roreri</name>
    <name type="common">Frosty pod rot fungus</name>
    <name type="synonym">Monilia roreri</name>
    <dbReference type="NCBI Taxonomy" id="221103"/>
    <lineage>
        <taxon>Eukaryota</taxon>
        <taxon>Fungi</taxon>
        <taxon>Dikarya</taxon>
        <taxon>Basidiomycota</taxon>
        <taxon>Agaricomycotina</taxon>
        <taxon>Agaricomycetes</taxon>
        <taxon>Agaricomycetidae</taxon>
        <taxon>Agaricales</taxon>
        <taxon>Marasmiineae</taxon>
        <taxon>Marasmiaceae</taxon>
        <taxon>Moniliophthora</taxon>
    </lineage>
</organism>
<accession>A0A0W0FS50</accession>
<dbReference type="PANTHER" id="PTHR45856:SF25">
    <property type="entry name" value="FUNGAL LIPASE-LIKE DOMAIN-CONTAINING PROTEIN"/>
    <property type="match status" value="1"/>
</dbReference>
<dbReference type="Pfam" id="PF01764">
    <property type="entry name" value="Lipase_3"/>
    <property type="match status" value="1"/>
</dbReference>
<feature type="domain" description="Fungal lipase-type" evidence="6">
    <location>
        <begin position="105"/>
        <end position="243"/>
    </location>
</feature>
<evidence type="ECO:0000256" key="2">
    <source>
        <dbReference type="ARBA" id="ARBA00043996"/>
    </source>
</evidence>
<evidence type="ECO:0000313" key="8">
    <source>
        <dbReference type="Proteomes" id="UP000054988"/>
    </source>
</evidence>
<comment type="catalytic activity">
    <reaction evidence="3">
        <text>a diacylglycerol + H2O = a monoacylglycerol + a fatty acid + H(+)</text>
        <dbReference type="Rhea" id="RHEA:32731"/>
        <dbReference type="ChEBI" id="CHEBI:15377"/>
        <dbReference type="ChEBI" id="CHEBI:15378"/>
        <dbReference type="ChEBI" id="CHEBI:17408"/>
        <dbReference type="ChEBI" id="CHEBI:18035"/>
        <dbReference type="ChEBI" id="CHEBI:28868"/>
    </reaction>
</comment>
<dbReference type="eggNOG" id="KOG4569">
    <property type="taxonomic scope" value="Eukaryota"/>
</dbReference>